<sequence>MIWQNHVPGFRNHTADVLKWCVEFSAEYNSCLRLPH</sequence>
<name>A0A0E9V087_ANGAN</name>
<dbReference type="AlphaFoldDB" id="A0A0E9V087"/>
<organism evidence="1">
    <name type="scientific">Anguilla anguilla</name>
    <name type="common">European freshwater eel</name>
    <name type="synonym">Muraena anguilla</name>
    <dbReference type="NCBI Taxonomy" id="7936"/>
    <lineage>
        <taxon>Eukaryota</taxon>
        <taxon>Metazoa</taxon>
        <taxon>Chordata</taxon>
        <taxon>Craniata</taxon>
        <taxon>Vertebrata</taxon>
        <taxon>Euteleostomi</taxon>
        <taxon>Actinopterygii</taxon>
        <taxon>Neopterygii</taxon>
        <taxon>Teleostei</taxon>
        <taxon>Anguilliformes</taxon>
        <taxon>Anguillidae</taxon>
        <taxon>Anguilla</taxon>
    </lineage>
</organism>
<dbReference type="EMBL" id="GBXM01037737">
    <property type="protein sequence ID" value="JAH70840.1"/>
    <property type="molecule type" value="Transcribed_RNA"/>
</dbReference>
<proteinExistence type="predicted"/>
<reference evidence="1" key="2">
    <citation type="journal article" date="2015" name="Fish Shellfish Immunol.">
        <title>Early steps in the European eel (Anguilla anguilla)-Vibrio vulnificus interaction in the gills: Role of the RtxA13 toxin.</title>
        <authorList>
            <person name="Callol A."/>
            <person name="Pajuelo D."/>
            <person name="Ebbesson L."/>
            <person name="Teles M."/>
            <person name="MacKenzie S."/>
            <person name="Amaro C."/>
        </authorList>
    </citation>
    <scope>NUCLEOTIDE SEQUENCE</scope>
</reference>
<evidence type="ECO:0000313" key="1">
    <source>
        <dbReference type="EMBL" id="JAH70840.1"/>
    </source>
</evidence>
<protein>
    <submittedName>
        <fullName evidence="1">Uncharacterized protein</fullName>
    </submittedName>
</protein>
<reference evidence="1" key="1">
    <citation type="submission" date="2014-11" db="EMBL/GenBank/DDBJ databases">
        <authorList>
            <person name="Amaro Gonzalez C."/>
        </authorList>
    </citation>
    <scope>NUCLEOTIDE SEQUENCE</scope>
</reference>
<accession>A0A0E9V087</accession>